<organism evidence="1 2">
    <name type="scientific">Caproicibacterium lactatifermentans</name>
    <dbReference type="NCBI Taxonomy" id="2666138"/>
    <lineage>
        <taxon>Bacteria</taxon>
        <taxon>Bacillati</taxon>
        <taxon>Bacillota</taxon>
        <taxon>Clostridia</taxon>
        <taxon>Eubacteriales</taxon>
        <taxon>Oscillospiraceae</taxon>
        <taxon>Caproicibacterium</taxon>
    </lineage>
</organism>
<accession>A0A859DUL4</accession>
<evidence type="ECO:0000313" key="1">
    <source>
        <dbReference type="EMBL" id="QKN23721.1"/>
    </source>
</evidence>
<evidence type="ECO:0000313" key="2">
    <source>
        <dbReference type="Proteomes" id="UP000501316"/>
    </source>
</evidence>
<dbReference type="KEGG" id="clf:GJQ69_04050"/>
<dbReference type="AlphaFoldDB" id="A0A859DUL4"/>
<sequence>MPEENTEILDEICKVCSMGQEAVNLLLPKVHDDQMRTQLFSQRKTYEQTGYKARQMLEENGEEPKNETGPMKKAMLWSGVQMNTLADSSAEHIAEMMVQGTGMGIISLQQCLNDMPKSNSNARTLAENLIRKEEQTIEQLKGML</sequence>
<reference evidence="1 2" key="1">
    <citation type="submission" date="2019-11" db="EMBL/GenBank/DDBJ databases">
        <authorList>
            <person name="Ren C."/>
            <person name="Wang H."/>
            <person name="Xu Y."/>
        </authorList>
    </citation>
    <scope>NUCLEOTIDE SEQUENCE [LARGE SCALE GENOMIC DNA]</scope>
    <source>
        <strain evidence="1 2">LBM 19010</strain>
    </source>
</reference>
<name>A0A859DUL4_9FIRM</name>
<dbReference type="Proteomes" id="UP000501316">
    <property type="component" value="Chromosome"/>
</dbReference>
<dbReference type="RefSeq" id="WP_174193032.1">
    <property type="nucleotide sequence ID" value="NZ_CP046051.1"/>
</dbReference>
<proteinExistence type="predicted"/>
<protein>
    <recommendedName>
        <fullName evidence="3">DUF2383 domain-containing protein</fullName>
    </recommendedName>
</protein>
<dbReference type="Gene3D" id="1.20.1260.10">
    <property type="match status" value="1"/>
</dbReference>
<dbReference type="InterPro" id="IPR012347">
    <property type="entry name" value="Ferritin-like"/>
</dbReference>
<dbReference type="EMBL" id="CP046051">
    <property type="protein sequence ID" value="QKN23721.1"/>
    <property type="molecule type" value="Genomic_DNA"/>
</dbReference>
<gene>
    <name evidence="1" type="ORF">GJQ69_04050</name>
</gene>
<evidence type="ECO:0008006" key="3">
    <source>
        <dbReference type="Google" id="ProtNLM"/>
    </source>
</evidence>